<accession>A0AAN7PBU2</accession>
<name>A0AAN7PBU2_9COLE</name>
<gene>
    <name evidence="2" type="ORF">RN001_005361</name>
</gene>
<sequence>MQLVKAIKQVSGVSFTDVILAAISSSFSEYISKNSTTDVMYNAIATPKVPEATKLLILPQQNNETSLICENVVYYSVRHLPICKNIKVLERLNLVKHQGGFLKCSYQIIVDYYIFNFLFSTFSDVILKRILNCSRITAVITNLPAPLKTTFFSDNVLEDLVMWSISKVSTDAGISIVISTYINYKFQ</sequence>
<reference evidence="3" key="1">
    <citation type="submission" date="2023-01" db="EMBL/GenBank/DDBJ databases">
        <title>Key to firefly adult light organ development and bioluminescence: homeobox transcription factors regulate luciferase expression and transportation to peroxisome.</title>
        <authorList>
            <person name="Fu X."/>
        </authorList>
    </citation>
    <scope>NUCLEOTIDE SEQUENCE [LARGE SCALE GENOMIC DNA]</scope>
</reference>
<proteinExistence type="predicted"/>
<dbReference type="InterPro" id="IPR009721">
    <property type="entry name" value="O-acyltransferase_WSD1_C"/>
</dbReference>
<dbReference type="EMBL" id="JARPUR010000002">
    <property type="protein sequence ID" value="KAK4882042.1"/>
    <property type="molecule type" value="Genomic_DNA"/>
</dbReference>
<comment type="caution">
    <text evidence="2">The sequence shown here is derived from an EMBL/GenBank/DDBJ whole genome shotgun (WGS) entry which is preliminary data.</text>
</comment>
<dbReference type="Pfam" id="PF06974">
    <property type="entry name" value="WS_DGAT_C"/>
    <property type="match status" value="1"/>
</dbReference>
<evidence type="ECO:0000313" key="3">
    <source>
        <dbReference type="Proteomes" id="UP001353858"/>
    </source>
</evidence>
<dbReference type="AlphaFoldDB" id="A0AAN7PBU2"/>
<evidence type="ECO:0000313" key="2">
    <source>
        <dbReference type="EMBL" id="KAK4882042.1"/>
    </source>
</evidence>
<feature type="domain" description="O-acyltransferase WSD1 C-terminal" evidence="1">
    <location>
        <begin position="71"/>
        <end position="176"/>
    </location>
</feature>
<dbReference type="Proteomes" id="UP001353858">
    <property type="component" value="Unassembled WGS sequence"/>
</dbReference>
<keyword evidence="3" id="KW-1185">Reference proteome</keyword>
<evidence type="ECO:0000259" key="1">
    <source>
        <dbReference type="Pfam" id="PF06974"/>
    </source>
</evidence>
<organism evidence="2 3">
    <name type="scientific">Aquatica leii</name>
    <dbReference type="NCBI Taxonomy" id="1421715"/>
    <lineage>
        <taxon>Eukaryota</taxon>
        <taxon>Metazoa</taxon>
        <taxon>Ecdysozoa</taxon>
        <taxon>Arthropoda</taxon>
        <taxon>Hexapoda</taxon>
        <taxon>Insecta</taxon>
        <taxon>Pterygota</taxon>
        <taxon>Neoptera</taxon>
        <taxon>Endopterygota</taxon>
        <taxon>Coleoptera</taxon>
        <taxon>Polyphaga</taxon>
        <taxon>Elateriformia</taxon>
        <taxon>Elateroidea</taxon>
        <taxon>Lampyridae</taxon>
        <taxon>Luciolinae</taxon>
        <taxon>Aquatica</taxon>
    </lineage>
</organism>
<protein>
    <recommendedName>
        <fullName evidence="1">O-acyltransferase WSD1 C-terminal domain-containing protein</fullName>
    </recommendedName>
</protein>